<keyword evidence="1" id="KW-0732">Signal</keyword>
<feature type="signal peptide" evidence="1">
    <location>
        <begin position="1"/>
        <end position="26"/>
    </location>
</feature>
<feature type="chain" id="PRO_5036779196" evidence="1">
    <location>
        <begin position="27"/>
        <end position="219"/>
    </location>
</feature>
<dbReference type="Proteomes" id="UP000663720">
    <property type="component" value="Chromosome"/>
</dbReference>
<feature type="domain" description="Lysozyme inhibitor LprI-like N-terminal" evidence="2">
    <location>
        <begin position="136"/>
        <end position="209"/>
    </location>
</feature>
<dbReference type="KEGG" id="dli:dnl_19020"/>
<dbReference type="PANTHER" id="PTHR39176:SF1">
    <property type="entry name" value="PERIPLASMIC PROTEIN"/>
    <property type="match status" value="1"/>
</dbReference>
<name>A0A975B6E2_9BACT</name>
<sequence>MKKIFLSRILFYITIFLLMTELPASADQAAWVLKADADKAVQMIDPGIEIRTFCQPCGETSWTSVIVNQVELKNSSGQYFQVFINGQGVDLAYCYINKDGKWKNIAIILGLDVSGVSEFIIDEGTPGSSIHKTAIMWDDELNRVYGLLRSKLKPEAQKALKNSQLAWIKYRDLEFENIDNIYSNFQGTMYSPMRIDHRNQLIKQRVTELQSYLDLFDNY</sequence>
<dbReference type="AlphaFoldDB" id="A0A975B6E2"/>
<dbReference type="RefSeq" id="WP_207691362.1">
    <property type="nucleotide sequence ID" value="NZ_CP061799.1"/>
</dbReference>
<protein>
    <submittedName>
        <fullName evidence="3">Lysozyme inhibitor N-terminal domain-containing protein</fullName>
    </submittedName>
</protein>
<gene>
    <name evidence="3" type="ORF">dnl_19020</name>
</gene>
<reference evidence="3" key="1">
    <citation type="journal article" date="2021" name="Microb. Physiol.">
        <title>Proteogenomic Insights into the Physiology of Marine, Sulfate-Reducing, Filamentous Desulfonema limicola and Desulfonema magnum.</title>
        <authorList>
            <person name="Schnaars V."/>
            <person name="Wohlbrand L."/>
            <person name="Scheve S."/>
            <person name="Hinrichs C."/>
            <person name="Reinhardt R."/>
            <person name="Rabus R."/>
        </authorList>
    </citation>
    <scope>NUCLEOTIDE SEQUENCE</scope>
    <source>
        <strain evidence="3">5ac10</strain>
    </source>
</reference>
<dbReference type="EMBL" id="CP061799">
    <property type="protein sequence ID" value="QTA79627.1"/>
    <property type="molecule type" value="Genomic_DNA"/>
</dbReference>
<dbReference type="Pfam" id="PF07007">
    <property type="entry name" value="LprI"/>
    <property type="match status" value="1"/>
</dbReference>
<keyword evidence="4" id="KW-1185">Reference proteome</keyword>
<accession>A0A975B6E2</accession>
<evidence type="ECO:0000259" key="2">
    <source>
        <dbReference type="Pfam" id="PF07007"/>
    </source>
</evidence>
<proteinExistence type="predicted"/>
<evidence type="ECO:0000313" key="3">
    <source>
        <dbReference type="EMBL" id="QTA79627.1"/>
    </source>
</evidence>
<dbReference type="Gene3D" id="1.20.1270.180">
    <property type="match status" value="1"/>
</dbReference>
<dbReference type="PANTHER" id="PTHR39176">
    <property type="entry name" value="PERIPLASMIC PROTEIN-RELATED"/>
    <property type="match status" value="1"/>
</dbReference>
<organism evidence="3 4">
    <name type="scientific">Desulfonema limicola</name>
    <dbReference type="NCBI Taxonomy" id="45656"/>
    <lineage>
        <taxon>Bacteria</taxon>
        <taxon>Pseudomonadati</taxon>
        <taxon>Thermodesulfobacteriota</taxon>
        <taxon>Desulfobacteria</taxon>
        <taxon>Desulfobacterales</taxon>
        <taxon>Desulfococcaceae</taxon>
        <taxon>Desulfonema</taxon>
    </lineage>
</organism>
<dbReference type="InterPro" id="IPR009739">
    <property type="entry name" value="LprI-like_N"/>
</dbReference>
<evidence type="ECO:0000313" key="4">
    <source>
        <dbReference type="Proteomes" id="UP000663720"/>
    </source>
</evidence>
<evidence type="ECO:0000256" key="1">
    <source>
        <dbReference type="SAM" id="SignalP"/>
    </source>
</evidence>